<evidence type="ECO:0000313" key="9">
    <source>
        <dbReference type="EMBL" id="TFF27620.1"/>
    </source>
</evidence>
<dbReference type="SUPFAM" id="SSF51261">
    <property type="entry name" value="Duplicated hybrid motif"/>
    <property type="match status" value="1"/>
</dbReference>
<keyword evidence="5" id="KW-0862">Zinc</keyword>
<evidence type="ECO:0000256" key="2">
    <source>
        <dbReference type="ARBA" id="ARBA00022670"/>
    </source>
</evidence>
<name>A0A4Y8RTJ5_9HYPH</name>
<dbReference type="Proteomes" id="UP000298179">
    <property type="component" value="Unassembled WGS sequence"/>
</dbReference>
<dbReference type="AlphaFoldDB" id="A0A4Y8RTJ5"/>
<keyword evidence="6" id="KW-0482">Metalloprotease</keyword>
<evidence type="ECO:0000256" key="1">
    <source>
        <dbReference type="ARBA" id="ARBA00001947"/>
    </source>
</evidence>
<dbReference type="PANTHER" id="PTHR21666:SF288">
    <property type="entry name" value="CELL DIVISION PROTEIN YTFB"/>
    <property type="match status" value="1"/>
</dbReference>
<keyword evidence="7" id="KW-0812">Transmembrane</keyword>
<feature type="domain" description="M23ase beta-sheet core" evidence="8">
    <location>
        <begin position="344"/>
        <end position="438"/>
    </location>
</feature>
<keyword evidence="2" id="KW-0645">Protease</keyword>
<reference evidence="9 10" key="1">
    <citation type="submission" date="2019-03" db="EMBL/GenBank/DDBJ databases">
        <title>Jiella endophytica sp. nov., a novel endophytic bacterium isolated from root of Ficus microcarpa Linn. f.</title>
        <authorList>
            <person name="Tuo L."/>
        </authorList>
    </citation>
    <scope>NUCLEOTIDE SEQUENCE [LARGE SCALE GENOMIC DNA]</scope>
    <source>
        <strain evidence="9 10">CBS5Q-3</strain>
    </source>
</reference>
<dbReference type="GO" id="GO:0006508">
    <property type="term" value="P:proteolysis"/>
    <property type="evidence" value="ECO:0007669"/>
    <property type="project" value="UniProtKB-KW"/>
</dbReference>
<dbReference type="PANTHER" id="PTHR21666">
    <property type="entry name" value="PEPTIDASE-RELATED"/>
    <property type="match status" value="1"/>
</dbReference>
<dbReference type="InterPro" id="IPR050570">
    <property type="entry name" value="Cell_wall_metabolism_enzyme"/>
</dbReference>
<dbReference type="Pfam" id="PF01551">
    <property type="entry name" value="Peptidase_M23"/>
    <property type="match status" value="1"/>
</dbReference>
<gene>
    <name evidence="9" type="ORF">E3C22_03960</name>
</gene>
<sequence length="452" mass="47919">MQASKLTSTFGRRKEPHTVIIAKGEHVRHFTVGHGRLLVGSALAALVVAAATALPVLYVLATPQPTGEAERQWRNRNEYEQRIATLRVELDRATSRQFLAQKMVESKVDVLLDQQEQLAARYEKLQPLFERAKSTGLLAAPVPVPTPKPVEDELDHGAAASDSVAFDDESGDGIDDDAPPAANAFAPAEPAATDWLGKLRAEASPPGGKSPRLAASPASVISDESLRKIGEAISVAELGQLRNLEALASTARGRAVRISTALAAAGIRVAEADDDSRATGGPFEPVPEGDAFEQTVAELDAALDELQRVSSVARKLPLERPMPSGAISSTFGVRADPFLGRSAFHSGIDFAEPYGRSIEATAPGTVTKAGPYGGYGNMVEIDHGNGISTRYGHMSKISVAVGDKVSRGKTIGAVGSTGRSTGPHLHYEVRREGRAVDPAKFFRIGDRIRGFG</sequence>
<dbReference type="FunFam" id="2.70.70.10:FF:000006">
    <property type="entry name" value="M23 family peptidase"/>
    <property type="match status" value="1"/>
</dbReference>
<dbReference type="EMBL" id="SOZD01000001">
    <property type="protein sequence ID" value="TFF27620.1"/>
    <property type="molecule type" value="Genomic_DNA"/>
</dbReference>
<dbReference type="GO" id="GO:0046872">
    <property type="term" value="F:metal ion binding"/>
    <property type="evidence" value="ECO:0007669"/>
    <property type="project" value="UniProtKB-KW"/>
</dbReference>
<keyword evidence="7" id="KW-1133">Transmembrane helix</keyword>
<dbReference type="InterPro" id="IPR011055">
    <property type="entry name" value="Dup_hybrid_motif"/>
</dbReference>
<evidence type="ECO:0000256" key="7">
    <source>
        <dbReference type="SAM" id="Phobius"/>
    </source>
</evidence>
<keyword evidence="4" id="KW-0378">Hydrolase</keyword>
<comment type="cofactor">
    <cofactor evidence="1">
        <name>Zn(2+)</name>
        <dbReference type="ChEBI" id="CHEBI:29105"/>
    </cofactor>
</comment>
<keyword evidence="7" id="KW-0472">Membrane</keyword>
<comment type="caution">
    <text evidence="9">The sequence shown here is derived from an EMBL/GenBank/DDBJ whole genome shotgun (WGS) entry which is preliminary data.</text>
</comment>
<evidence type="ECO:0000256" key="3">
    <source>
        <dbReference type="ARBA" id="ARBA00022723"/>
    </source>
</evidence>
<dbReference type="CDD" id="cd12797">
    <property type="entry name" value="M23_peptidase"/>
    <property type="match status" value="1"/>
</dbReference>
<dbReference type="InterPro" id="IPR016047">
    <property type="entry name" value="M23ase_b-sheet_dom"/>
</dbReference>
<evidence type="ECO:0000256" key="6">
    <source>
        <dbReference type="ARBA" id="ARBA00023049"/>
    </source>
</evidence>
<proteinExistence type="predicted"/>
<evidence type="ECO:0000256" key="4">
    <source>
        <dbReference type="ARBA" id="ARBA00022801"/>
    </source>
</evidence>
<feature type="transmembrane region" description="Helical" evidence="7">
    <location>
        <begin position="37"/>
        <end position="61"/>
    </location>
</feature>
<organism evidence="9 10">
    <name type="scientific">Jiella endophytica</name>
    <dbReference type="NCBI Taxonomy" id="2558362"/>
    <lineage>
        <taxon>Bacteria</taxon>
        <taxon>Pseudomonadati</taxon>
        <taxon>Pseudomonadota</taxon>
        <taxon>Alphaproteobacteria</taxon>
        <taxon>Hyphomicrobiales</taxon>
        <taxon>Aurantimonadaceae</taxon>
        <taxon>Jiella</taxon>
    </lineage>
</organism>
<evidence type="ECO:0000313" key="10">
    <source>
        <dbReference type="Proteomes" id="UP000298179"/>
    </source>
</evidence>
<evidence type="ECO:0000259" key="8">
    <source>
        <dbReference type="Pfam" id="PF01551"/>
    </source>
</evidence>
<dbReference type="Gene3D" id="2.70.70.10">
    <property type="entry name" value="Glucose Permease (Domain IIA)"/>
    <property type="match status" value="1"/>
</dbReference>
<keyword evidence="10" id="KW-1185">Reference proteome</keyword>
<dbReference type="GO" id="GO:0004222">
    <property type="term" value="F:metalloendopeptidase activity"/>
    <property type="evidence" value="ECO:0007669"/>
    <property type="project" value="TreeGrafter"/>
</dbReference>
<accession>A0A4Y8RTJ5</accession>
<evidence type="ECO:0000256" key="5">
    <source>
        <dbReference type="ARBA" id="ARBA00022833"/>
    </source>
</evidence>
<keyword evidence="3" id="KW-0479">Metal-binding</keyword>
<protein>
    <submittedName>
        <fullName evidence="9">M23 family metallopeptidase</fullName>
    </submittedName>
</protein>
<dbReference type="OrthoDB" id="9805070at2"/>